<organism evidence="1 2">
    <name type="scientific">Komagataeibacter melomenusus</name>
    <dbReference type="NCBI Taxonomy" id="2766578"/>
    <lineage>
        <taxon>Bacteria</taxon>
        <taxon>Pseudomonadati</taxon>
        <taxon>Pseudomonadota</taxon>
        <taxon>Alphaproteobacteria</taxon>
        <taxon>Acetobacterales</taxon>
        <taxon>Acetobacteraceae</taxon>
        <taxon>Komagataeibacter</taxon>
    </lineage>
</organism>
<evidence type="ECO:0000313" key="2">
    <source>
        <dbReference type="Proteomes" id="UP000623090"/>
    </source>
</evidence>
<gene>
    <name evidence="1" type="ORF">HNW77_03285</name>
</gene>
<dbReference type="EMBL" id="JABJWC010000005">
    <property type="protein sequence ID" value="NPC65448.1"/>
    <property type="molecule type" value="Genomic_DNA"/>
</dbReference>
<evidence type="ECO:0000313" key="1">
    <source>
        <dbReference type="EMBL" id="NPC65448.1"/>
    </source>
</evidence>
<dbReference type="Proteomes" id="UP000623090">
    <property type="component" value="Unassembled WGS sequence"/>
</dbReference>
<comment type="caution">
    <text evidence="1">The sequence shown here is derived from an EMBL/GenBank/DDBJ whole genome shotgun (WGS) entry which is preliminary data.</text>
</comment>
<proteinExistence type="predicted"/>
<sequence length="123" mass="14590">MLPWLEKGGIWPCSFHGHQERNWVTTSLCYGVMKMTIPPDYAKVREVCPICSQGWVLVARDNATHALFFRCDECGSEWEDARNIEDESSRRRDDYYDWDFVESRELATNKVYKYVINKISKNW</sequence>
<reference evidence="1 2" key="1">
    <citation type="journal article" date="2020" name="Microorganisms">
        <title>Description of Komagataeibacter melaceti sp. nov. and Komagataeibacter melomenusus sp. nov. Isolated from Apple Cider Vinegar.</title>
        <authorList>
            <person name="Maric L."/>
            <person name="Cleenwerck I."/>
            <person name="Accetto T."/>
            <person name="Vandamme P."/>
            <person name="Trcek J."/>
        </authorList>
    </citation>
    <scope>NUCLEOTIDE SEQUENCE [LARGE SCALE GENOMIC DNA]</scope>
    <source>
        <strain evidence="1 2">AV436</strain>
    </source>
</reference>
<protein>
    <submittedName>
        <fullName evidence="1">Uncharacterized protein</fullName>
    </submittedName>
</protein>
<dbReference type="RefSeq" id="WP_172155376.1">
    <property type="nucleotide sequence ID" value="NZ_JABJWC010000005.1"/>
</dbReference>
<keyword evidence="2" id="KW-1185">Reference proteome</keyword>
<name>A0ABX2AAR5_9PROT</name>
<accession>A0ABX2AAR5</accession>